<feature type="region of interest" description="Disordered" evidence="1">
    <location>
        <begin position="1"/>
        <end position="77"/>
    </location>
</feature>
<dbReference type="EMBL" id="JAQIZZ010000003">
    <property type="protein sequence ID" value="KAJ5547269.1"/>
    <property type="molecule type" value="Genomic_DNA"/>
</dbReference>
<organism evidence="2 3">
    <name type="scientific">Penicillium frequentans</name>
    <dbReference type="NCBI Taxonomy" id="3151616"/>
    <lineage>
        <taxon>Eukaryota</taxon>
        <taxon>Fungi</taxon>
        <taxon>Dikarya</taxon>
        <taxon>Ascomycota</taxon>
        <taxon>Pezizomycotina</taxon>
        <taxon>Eurotiomycetes</taxon>
        <taxon>Eurotiomycetidae</taxon>
        <taxon>Eurotiales</taxon>
        <taxon>Aspergillaceae</taxon>
        <taxon>Penicillium</taxon>
    </lineage>
</organism>
<evidence type="ECO:0000313" key="2">
    <source>
        <dbReference type="EMBL" id="KAJ5547269.1"/>
    </source>
</evidence>
<sequence length="183" mass="20288">MHGYGKFAALSNSQEEDEREVNEAPGDDVEVDASCGEYDAVSSPVESWDTTSELSLGLGHREMTTRSDSPGADNPVDEARFEPDVVCENCQGVFPAEGQEGTGRLRVDVANASGCRLCDALLHIWAPESHNERYIDLDFWFVPREGFFMGVLDVIFRPTRQRSAALQTARFGFQMFKDKDAGE</sequence>
<evidence type="ECO:0000256" key="1">
    <source>
        <dbReference type="SAM" id="MobiDB-lite"/>
    </source>
</evidence>
<name>A0AAD6D2I6_9EURO</name>
<dbReference type="AlphaFoldDB" id="A0AAD6D2I6"/>
<dbReference type="Proteomes" id="UP001220324">
    <property type="component" value="Unassembled WGS sequence"/>
</dbReference>
<accession>A0AAD6D2I6</accession>
<feature type="compositionally biased region" description="Acidic residues" evidence="1">
    <location>
        <begin position="14"/>
        <end position="31"/>
    </location>
</feature>
<proteinExistence type="predicted"/>
<comment type="caution">
    <text evidence="2">The sequence shown here is derived from an EMBL/GenBank/DDBJ whole genome shotgun (WGS) entry which is preliminary data.</text>
</comment>
<feature type="compositionally biased region" description="Polar residues" evidence="1">
    <location>
        <begin position="44"/>
        <end position="54"/>
    </location>
</feature>
<protein>
    <submittedName>
        <fullName evidence="2">Uncharacterized protein</fullName>
    </submittedName>
</protein>
<reference evidence="2 3" key="1">
    <citation type="journal article" date="2023" name="IMA Fungus">
        <title>Comparative genomic study of the Penicillium genus elucidates a diverse pangenome and 15 lateral gene transfer events.</title>
        <authorList>
            <person name="Petersen C."/>
            <person name="Sorensen T."/>
            <person name="Nielsen M.R."/>
            <person name="Sondergaard T.E."/>
            <person name="Sorensen J.L."/>
            <person name="Fitzpatrick D.A."/>
            <person name="Frisvad J.C."/>
            <person name="Nielsen K.L."/>
        </authorList>
    </citation>
    <scope>NUCLEOTIDE SEQUENCE [LARGE SCALE GENOMIC DNA]</scope>
    <source>
        <strain evidence="2 3">IBT 35679</strain>
    </source>
</reference>
<keyword evidence="3" id="KW-1185">Reference proteome</keyword>
<gene>
    <name evidence="2" type="ORF">N7494_004854</name>
</gene>
<evidence type="ECO:0000313" key="3">
    <source>
        <dbReference type="Proteomes" id="UP001220324"/>
    </source>
</evidence>